<keyword evidence="1" id="KW-1133">Transmembrane helix</keyword>
<evidence type="ECO:0000313" key="3">
    <source>
        <dbReference type="EMBL" id="PXY43447.1"/>
    </source>
</evidence>
<keyword evidence="1" id="KW-0472">Membrane</keyword>
<dbReference type="OrthoDB" id="1261156at2"/>
<dbReference type="RefSeq" id="WP_110348524.1">
    <property type="nucleotide sequence ID" value="NZ_QJHL01000006.1"/>
</dbReference>
<accession>A0A2V4BXQ0</accession>
<evidence type="ECO:0000256" key="1">
    <source>
        <dbReference type="SAM" id="Phobius"/>
    </source>
</evidence>
<protein>
    <recommendedName>
        <fullName evidence="2">Uncharacterized protein YyaB-like PH domain-containing protein</fullName>
    </recommendedName>
</protein>
<organism evidence="3 4">
    <name type="scientific">Flavobacterium hydrophilum</name>
    <dbReference type="NCBI Taxonomy" id="2211445"/>
    <lineage>
        <taxon>Bacteria</taxon>
        <taxon>Pseudomonadati</taxon>
        <taxon>Bacteroidota</taxon>
        <taxon>Flavobacteriia</taxon>
        <taxon>Flavobacteriales</taxon>
        <taxon>Flavobacteriaceae</taxon>
        <taxon>Flavobacterium</taxon>
    </lineage>
</organism>
<dbReference type="InterPro" id="IPR009589">
    <property type="entry name" value="PH_YyaB-like"/>
</dbReference>
<keyword evidence="4" id="KW-1185">Reference proteome</keyword>
<name>A0A2V4BXQ0_9FLAO</name>
<dbReference type="Pfam" id="PF06713">
    <property type="entry name" value="bPH_4"/>
    <property type="match status" value="1"/>
</dbReference>
<proteinExistence type="predicted"/>
<dbReference type="Proteomes" id="UP000247681">
    <property type="component" value="Unassembled WGS sequence"/>
</dbReference>
<evidence type="ECO:0000259" key="2">
    <source>
        <dbReference type="Pfam" id="PF06713"/>
    </source>
</evidence>
<feature type="domain" description="Uncharacterized protein YyaB-like PH" evidence="2">
    <location>
        <begin position="53"/>
        <end position="127"/>
    </location>
</feature>
<reference evidence="3 4" key="1">
    <citation type="submission" date="2018-05" db="EMBL/GenBank/DDBJ databases">
        <title>Flavobacterium sp. strain IMCC34758, incomplete genome.</title>
        <authorList>
            <person name="Joung Y."/>
        </authorList>
    </citation>
    <scope>NUCLEOTIDE SEQUENCE [LARGE SCALE GENOMIC DNA]</scope>
    <source>
        <strain evidence="3 4">IMCC34758</strain>
    </source>
</reference>
<evidence type="ECO:0000313" key="4">
    <source>
        <dbReference type="Proteomes" id="UP000247681"/>
    </source>
</evidence>
<feature type="transmembrane region" description="Helical" evidence="1">
    <location>
        <begin position="35"/>
        <end position="57"/>
    </location>
</feature>
<dbReference type="AlphaFoldDB" id="A0A2V4BXQ0"/>
<keyword evidence="1" id="KW-0812">Transmembrane</keyword>
<gene>
    <name evidence="3" type="ORF">DMB68_20615</name>
</gene>
<feature type="transmembrane region" description="Helical" evidence="1">
    <location>
        <begin position="12"/>
        <end position="29"/>
    </location>
</feature>
<comment type="caution">
    <text evidence="3">The sequence shown here is derived from an EMBL/GenBank/DDBJ whole genome shotgun (WGS) entry which is preliminary data.</text>
</comment>
<dbReference type="GO" id="GO:0030153">
    <property type="term" value="P:bacteriocin immunity"/>
    <property type="evidence" value="ECO:0007669"/>
    <property type="project" value="InterPro"/>
</dbReference>
<sequence length="141" mass="15928">MEKFESKIDLWLVLFLSVIFGGIAIKLALDGVWGSLIPIVFTIAFIVHMFTTTFYIIESENLIIKCGFLINISISVTAIKKISETNNVMSSPALSLDRLEILYNKFDTVMISPKDKTKFIEAIQKINPQVEIKLKNKTLVT</sequence>
<dbReference type="EMBL" id="QJHL01000006">
    <property type="protein sequence ID" value="PXY43447.1"/>
    <property type="molecule type" value="Genomic_DNA"/>
</dbReference>